<dbReference type="EMBL" id="JMMZ01000036">
    <property type="protein sequence ID" value="OEU38483.1"/>
    <property type="molecule type" value="Genomic_DNA"/>
</dbReference>
<organism evidence="1 2">
    <name type="scientific">Lactococcus cremoris subsp. cremoris IBB477</name>
    <dbReference type="NCBI Taxonomy" id="1449093"/>
    <lineage>
        <taxon>Bacteria</taxon>
        <taxon>Bacillati</taxon>
        <taxon>Bacillota</taxon>
        <taxon>Bacilli</taxon>
        <taxon>Lactobacillales</taxon>
        <taxon>Streptococcaceae</taxon>
        <taxon>Lactococcus</taxon>
        <taxon>Lactococcus cremoris subsp. cremoris</taxon>
    </lineage>
</organism>
<gene>
    <name evidence="1" type="ORF">AJ89_13800</name>
</gene>
<dbReference type="AlphaFoldDB" id="A0A1E7G0J4"/>
<sequence length="66" mass="7931">MNKKIEKKLNECFENNYSSSVKFLINYEIENGAETINNMNAEEIFQDYINNDSYTKIFDILNYFEK</sequence>
<protein>
    <submittedName>
        <fullName evidence="1">Uncharacterized protein</fullName>
    </submittedName>
</protein>
<evidence type="ECO:0000313" key="2">
    <source>
        <dbReference type="Proteomes" id="UP000176236"/>
    </source>
</evidence>
<geneLocation type="plasmid" evidence="2">
    <name>pibb477a</name>
</geneLocation>
<keyword evidence="1" id="KW-0614">Plasmid</keyword>
<reference evidence="1 2" key="1">
    <citation type="journal article" date="2016" name="Appl. Microbiol. Biotechnol.">
        <title>Adhesion of the genome-sequenced Lactococcus lactis subsp. cremoris IBB477 strain is mediated by specific molecular determinants.</title>
        <authorList>
            <person name="Radziwill-Bienkowska J.M."/>
            <person name="Le D.T."/>
            <person name="Szczesny P."/>
            <person name="Duviau M.P."/>
            <person name="Aleksandrzak-Piekarczyk T."/>
            <person name="Loubiere P."/>
            <person name="Mercier-Bonin M."/>
            <person name="Bardowski J.K."/>
            <person name="Kowalczyk M."/>
        </authorList>
    </citation>
    <scope>NUCLEOTIDE SEQUENCE [LARGE SCALE GENOMIC DNA]</scope>
    <source>
        <strain evidence="1 2">IBB477</strain>
        <plasmid evidence="2">Plasmid pibb477a</plasmid>
    </source>
</reference>
<dbReference type="RefSeq" id="WP_058147838.1">
    <property type="nucleotide sequence ID" value="NZ_CM007354.1"/>
</dbReference>
<dbReference type="Proteomes" id="UP000176236">
    <property type="component" value="Plasmid pIBB477a"/>
</dbReference>
<evidence type="ECO:0000313" key="1">
    <source>
        <dbReference type="EMBL" id="OEU38483.1"/>
    </source>
</evidence>
<name>A0A1E7G0J4_LACLC</name>
<accession>A0A1E7G0J4</accession>
<comment type="caution">
    <text evidence="1">The sequence shown here is derived from an EMBL/GenBank/DDBJ whole genome shotgun (WGS) entry which is preliminary data.</text>
</comment>
<proteinExistence type="predicted"/>